<organism evidence="1 2">
    <name type="scientific">Shewanella xiamenensis</name>
    <dbReference type="NCBI Taxonomy" id="332186"/>
    <lineage>
        <taxon>Bacteria</taxon>
        <taxon>Pseudomonadati</taxon>
        <taxon>Pseudomonadota</taxon>
        <taxon>Gammaproteobacteria</taxon>
        <taxon>Alteromonadales</taxon>
        <taxon>Shewanellaceae</taxon>
        <taxon>Shewanella</taxon>
    </lineage>
</organism>
<reference evidence="1" key="1">
    <citation type="submission" date="2023-05" db="EMBL/GenBank/DDBJ databases">
        <title>Colonisation of extended spectrum b-lactamase- and carbapenemase-producing bacteria on hospital surfaces from low- and middle-income countries.</title>
        <authorList>
            <person name="Nieto-Rosado M."/>
            <person name="Sands K."/>
            <person name="Iregbu K."/>
            <person name="Zahra R."/>
            <person name="Mazarati J.B."/>
            <person name="Mehtar S."/>
            <person name="Barnards-Group B."/>
            <person name="Walsh T.R."/>
        </authorList>
    </citation>
    <scope>NUCLEOTIDE SEQUENCE</scope>
    <source>
        <strain evidence="1">PP-E493</strain>
    </source>
</reference>
<sequence length="66" mass="7447">MSKQIAETTNQLHCIVDEDDNVLADGLTLFEAERQLTIFLNHGEDCYIGEALFPKSIQRAKLLIIV</sequence>
<protein>
    <submittedName>
        <fullName evidence="1">Uncharacterized protein</fullName>
    </submittedName>
</protein>
<dbReference type="Proteomes" id="UP001187859">
    <property type="component" value="Unassembled WGS sequence"/>
</dbReference>
<dbReference type="RefSeq" id="WP_317521734.1">
    <property type="nucleotide sequence ID" value="NZ_JASGOQ010000003.1"/>
</dbReference>
<proteinExistence type="predicted"/>
<evidence type="ECO:0000313" key="2">
    <source>
        <dbReference type="Proteomes" id="UP001187859"/>
    </source>
</evidence>
<name>A0AAE4TQN7_9GAMM</name>
<comment type="caution">
    <text evidence="1">The sequence shown here is derived from an EMBL/GenBank/DDBJ whole genome shotgun (WGS) entry which is preliminary data.</text>
</comment>
<evidence type="ECO:0000313" key="1">
    <source>
        <dbReference type="EMBL" id="MDV5393218.1"/>
    </source>
</evidence>
<gene>
    <name evidence="1" type="ORF">QM089_23800</name>
</gene>
<accession>A0AAE4TQN7</accession>
<dbReference type="AlphaFoldDB" id="A0AAE4TQN7"/>
<dbReference type="EMBL" id="JASGOQ010000003">
    <property type="protein sequence ID" value="MDV5393218.1"/>
    <property type="molecule type" value="Genomic_DNA"/>
</dbReference>